<feature type="transmembrane region" description="Helical" evidence="6">
    <location>
        <begin position="40"/>
        <end position="61"/>
    </location>
</feature>
<dbReference type="AlphaFoldDB" id="A0A8S1HNU4"/>
<feature type="transmembrane region" description="Helical" evidence="6">
    <location>
        <begin position="195"/>
        <end position="221"/>
    </location>
</feature>
<dbReference type="Pfam" id="PF03348">
    <property type="entry name" value="Serinc"/>
    <property type="match status" value="1"/>
</dbReference>
<comment type="caution">
    <text evidence="7">The sequence shown here is derived from an EMBL/GenBank/DDBJ whole genome shotgun (WGS) entry which is preliminary data.</text>
</comment>
<gene>
    <name evidence="7" type="ORF">CAUJ_LOCUS11987</name>
</gene>
<evidence type="ECO:0000256" key="5">
    <source>
        <dbReference type="ARBA" id="ARBA00023136"/>
    </source>
</evidence>
<evidence type="ECO:0000256" key="4">
    <source>
        <dbReference type="ARBA" id="ARBA00022989"/>
    </source>
</evidence>
<dbReference type="InterPro" id="IPR005016">
    <property type="entry name" value="TDE1/TMS"/>
</dbReference>
<dbReference type="GO" id="GO:0016020">
    <property type="term" value="C:membrane"/>
    <property type="evidence" value="ECO:0007669"/>
    <property type="project" value="UniProtKB-SubCell"/>
</dbReference>
<feature type="transmembrane region" description="Helical" evidence="6">
    <location>
        <begin position="233"/>
        <end position="254"/>
    </location>
</feature>
<evidence type="ECO:0000256" key="6">
    <source>
        <dbReference type="SAM" id="Phobius"/>
    </source>
</evidence>
<feature type="transmembrane region" description="Helical" evidence="6">
    <location>
        <begin position="6"/>
        <end position="28"/>
    </location>
</feature>
<evidence type="ECO:0000256" key="2">
    <source>
        <dbReference type="ARBA" id="ARBA00006665"/>
    </source>
</evidence>
<dbReference type="Proteomes" id="UP000835052">
    <property type="component" value="Unassembled WGS sequence"/>
</dbReference>
<dbReference type="EMBL" id="CAJGYM010000066">
    <property type="protein sequence ID" value="CAD6196072.1"/>
    <property type="molecule type" value="Genomic_DNA"/>
</dbReference>
<keyword evidence="5 6" id="KW-0472">Membrane</keyword>
<evidence type="ECO:0000256" key="1">
    <source>
        <dbReference type="ARBA" id="ARBA00004141"/>
    </source>
</evidence>
<protein>
    <submittedName>
        <fullName evidence="7">Uncharacterized protein</fullName>
    </submittedName>
</protein>
<keyword evidence="8" id="KW-1185">Reference proteome</keyword>
<sequence length="444" mass="49094">MGALLVAPLAASMACCFGSAACSLCCAVCPRTKNSTTTRIMYATMLFVSTFISCVMLIPGIQRKLADNGWFCQGLNEIAGISCARATGFQAVYRVCAGTASFFFILMLIMLGVETSKDARASIQNGFWFFKYLLLAGLVVAFFFIQSETISSPLMWIGMLGGFLFILIQLILIVDFAHGIAESWVDSYEESDSKVCYSAIIIVTFGGFALALVAVVLMFYFYTTGESCGLPRFFIIFNVLLCVVLSVLSVMPFVQERMPRSGLLQAVIISGYVLYLTWSGLVNNPDKECNPSLLSIFTNATRPEDKEEQTFGVPLPAQSIVTLFLWFGCLLYASIRNSSHTSLGKITGGDESVRLNSDSSDSKRVWDNEEEGVAYSYSFFHFMFGLSSLYIMMTLTSWYKPDSDLTNLNSNMASVWVKMVSSWVCVALYCWTLVAPAIFPDRDF</sequence>
<feature type="transmembrane region" description="Helical" evidence="6">
    <location>
        <begin position="261"/>
        <end position="278"/>
    </location>
</feature>
<proteinExistence type="inferred from homology"/>
<dbReference type="PANTHER" id="PTHR10383">
    <property type="entry name" value="SERINE INCORPORATOR"/>
    <property type="match status" value="1"/>
</dbReference>
<dbReference type="PANTHER" id="PTHR10383:SF9">
    <property type="entry name" value="SERINE INCORPORATOR, ISOFORM F"/>
    <property type="match status" value="1"/>
</dbReference>
<comment type="similarity">
    <text evidence="2">Belongs to the TDE1 family.</text>
</comment>
<feature type="transmembrane region" description="Helical" evidence="6">
    <location>
        <begin position="315"/>
        <end position="335"/>
    </location>
</feature>
<reference evidence="7" key="1">
    <citation type="submission" date="2020-10" db="EMBL/GenBank/DDBJ databases">
        <authorList>
            <person name="Kikuchi T."/>
        </authorList>
    </citation>
    <scope>NUCLEOTIDE SEQUENCE</scope>
    <source>
        <strain evidence="7">NKZ352</strain>
    </source>
</reference>
<keyword evidence="3 6" id="KW-0812">Transmembrane</keyword>
<feature type="transmembrane region" description="Helical" evidence="6">
    <location>
        <begin position="153"/>
        <end position="174"/>
    </location>
</feature>
<keyword evidence="4 6" id="KW-1133">Transmembrane helix</keyword>
<evidence type="ECO:0000313" key="8">
    <source>
        <dbReference type="Proteomes" id="UP000835052"/>
    </source>
</evidence>
<accession>A0A8S1HNU4</accession>
<dbReference type="OrthoDB" id="5963193at2759"/>
<feature type="transmembrane region" description="Helical" evidence="6">
    <location>
        <begin position="379"/>
        <end position="399"/>
    </location>
</feature>
<feature type="transmembrane region" description="Helical" evidence="6">
    <location>
        <begin position="125"/>
        <end position="147"/>
    </location>
</feature>
<name>A0A8S1HNU4_9PELO</name>
<evidence type="ECO:0000256" key="3">
    <source>
        <dbReference type="ARBA" id="ARBA00022692"/>
    </source>
</evidence>
<evidence type="ECO:0000313" key="7">
    <source>
        <dbReference type="EMBL" id="CAD6196072.1"/>
    </source>
</evidence>
<comment type="subcellular location">
    <subcellularLocation>
        <location evidence="1">Membrane</location>
        <topology evidence="1">Multi-pass membrane protein</topology>
    </subcellularLocation>
</comment>
<feature type="transmembrane region" description="Helical" evidence="6">
    <location>
        <begin position="419"/>
        <end position="439"/>
    </location>
</feature>
<feature type="transmembrane region" description="Helical" evidence="6">
    <location>
        <begin position="91"/>
        <end position="113"/>
    </location>
</feature>
<organism evidence="7 8">
    <name type="scientific">Caenorhabditis auriculariae</name>
    <dbReference type="NCBI Taxonomy" id="2777116"/>
    <lineage>
        <taxon>Eukaryota</taxon>
        <taxon>Metazoa</taxon>
        <taxon>Ecdysozoa</taxon>
        <taxon>Nematoda</taxon>
        <taxon>Chromadorea</taxon>
        <taxon>Rhabditida</taxon>
        <taxon>Rhabditina</taxon>
        <taxon>Rhabditomorpha</taxon>
        <taxon>Rhabditoidea</taxon>
        <taxon>Rhabditidae</taxon>
        <taxon>Peloderinae</taxon>
        <taxon>Caenorhabditis</taxon>
    </lineage>
</organism>